<dbReference type="InterPro" id="IPR001466">
    <property type="entry name" value="Beta-lactam-related"/>
</dbReference>
<accession>A0ABR4H954</accession>
<dbReference type="Proteomes" id="UP001610334">
    <property type="component" value="Unassembled WGS sequence"/>
</dbReference>
<evidence type="ECO:0000313" key="5">
    <source>
        <dbReference type="EMBL" id="KAL2811976.1"/>
    </source>
</evidence>
<evidence type="ECO:0000256" key="1">
    <source>
        <dbReference type="ARBA" id="ARBA00009009"/>
    </source>
</evidence>
<feature type="compositionally biased region" description="Basic residues" evidence="3">
    <location>
        <begin position="1"/>
        <end position="13"/>
    </location>
</feature>
<dbReference type="PANTHER" id="PTHR43283">
    <property type="entry name" value="BETA-LACTAMASE-RELATED"/>
    <property type="match status" value="1"/>
</dbReference>
<keyword evidence="6" id="KW-1185">Reference proteome</keyword>
<evidence type="ECO:0000256" key="2">
    <source>
        <dbReference type="ARBA" id="ARBA00022801"/>
    </source>
</evidence>
<feature type="region of interest" description="Disordered" evidence="3">
    <location>
        <begin position="1"/>
        <end position="26"/>
    </location>
</feature>
<reference evidence="5 6" key="1">
    <citation type="submission" date="2024-07" db="EMBL/GenBank/DDBJ databases">
        <title>Section-level genome sequencing and comparative genomics of Aspergillus sections Usti and Cavernicolus.</title>
        <authorList>
            <consortium name="Lawrence Berkeley National Laboratory"/>
            <person name="Nybo J.L."/>
            <person name="Vesth T.C."/>
            <person name="Theobald S."/>
            <person name="Frisvad J.C."/>
            <person name="Larsen T.O."/>
            <person name="Kjaerboelling I."/>
            <person name="Rothschild-Mancinelli K."/>
            <person name="Lyhne E.K."/>
            <person name="Kogle M.E."/>
            <person name="Barry K."/>
            <person name="Clum A."/>
            <person name="Na H."/>
            <person name="Ledsgaard L."/>
            <person name="Lin J."/>
            <person name="Lipzen A."/>
            <person name="Kuo A."/>
            <person name="Riley R."/>
            <person name="Mondo S."/>
            <person name="Labutti K."/>
            <person name="Haridas S."/>
            <person name="Pangalinan J."/>
            <person name="Salamov A.A."/>
            <person name="Simmons B.A."/>
            <person name="Magnuson J.K."/>
            <person name="Chen J."/>
            <person name="Drula E."/>
            <person name="Henrissat B."/>
            <person name="Wiebenga A."/>
            <person name="Lubbers R.J."/>
            <person name="Gomes A.C."/>
            <person name="Makela M.R."/>
            <person name="Stajich J."/>
            <person name="Grigoriev I.V."/>
            <person name="Mortensen U.H."/>
            <person name="De Vries R.P."/>
            <person name="Baker S.E."/>
            <person name="Andersen M.R."/>
        </authorList>
    </citation>
    <scope>NUCLEOTIDE SEQUENCE [LARGE SCALE GENOMIC DNA]</scope>
    <source>
        <strain evidence="5 6">CBS 588.65</strain>
    </source>
</reference>
<name>A0ABR4H954_9EURO</name>
<dbReference type="SUPFAM" id="SSF56601">
    <property type="entry name" value="beta-lactamase/transpeptidase-like"/>
    <property type="match status" value="1"/>
</dbReference>
<evidence type="ECO:0000256" key="3">
    <source>
        <dbReference type="SAM" id="MobiDB-lite"/>
    </source>
</evidence>
<dbReference type="InterPro" id="IPR050789">
    <property type="entry name" value="Diverse_Enzym_Activities"/>
</dbReference>
<dbReference type="PANTHER" id="PTHR43283:SF17">
    <property type="entry name" value="(LOVD), PUTATIVE (AFU_ORTHOLOGUE AFUA_5G00920)-RELATED"/>
    <property type="match status" value="1"/>
</dbReference>
<feature type="domain" description="Beta-lactamase-related" evidence="4">
    <location>
        <begin position="31"/>
        <end position="183"/>
    </location>
</feature>
<comment type="similarity">
    <text evidence="1">Belongs to the class-A beta-lactamase family.</text>
</comment>
<evidence type="ECO:0000313" key="6">
    <source>
        <dbReference type="Proteomes" id="UP001610334"/>
    </source>
</evidence>
<organism evidence="5 6">
    <name type="scientific">Aspergillus granulosus</name>
    <dbReference type="NCBI Taxonomy" id="176169"/>
    <lineage>
        <taxon>Eukaryota</taxon>
        <taxon>Fungi</taxon>
        <taxon>Dikarya</taxon>
        <taxon>Ascomycota</taxon>
        <taxon>Pezizomycotina</taxon>
        <taxon>Eurotiomycetes</taxon>
        <taxon>Eurotiomycetidae</taxon>
        <taxon>Eurotiales</taxon>
        <taxon>Aspergillaceae</taxon>
        <taxon>Aspergillus</taxon>
        <taxon>Aspergillus subgen. Nidulantes</taxon>
    </lineage>
</organism>
<protein>
    <submittedName>
        <fullName evidence="5">Beta-lactamase/transpeptidase-like protein</fullName>
    </submittedName>
</protein>
<evidence type="ECO:0000259" key="4">
    <source>
        <dbReference type="Pfam" id="PF00144"/>
    </source>
</evidence>
<gene>
    <name evidence="5" type="ORF">BJX63DRAFT_432981</name>
</gene>
<dbReference type="Pfam" id="PF00144">
    <property type="entry name" value="Beta-lactamase"/>
    <property type="match status" value="1"/>
</dbReference>
<dbReference type="InterPro" id="IPR012338">
    <property type="entry name" value="Beta-lactam/transpept-like"/>
</dbReference>
<dbReference type="EMBL" id="JBFXLT010000052">
    <property type="protein sequence ID" value="KAL2811976.1"/>
    <property type="molecule type" value="Genomic_DNA"/>
</dbReference>
<sequence>MRRTRSHRRHPARTRSSTRIYNPKGPDLTTVPATGQITLRHLLSHTSGLAYDVFEPNLAAWRASKGEGSLSFIGDVFKTHTVPLMFNPGASFVYGWTGELVARLNNTKLEGYLQEHIFQPLRMDSTTFRLKQHPNIAKRMYPMFARQDNRVLTASQNPWPAEPSADCAGAGFYSSVGDFMKILMTSLAKVLRF</sequence>
<proteinExistence type="inferred from homology"/>
<dbReference type="Gene3D" id="3.40.710.10">
    <property type="entry name" value="DD-peptidase/beta-lactamase superfamily"/>
    <property type="match status" value="1"/>
</dbReference>
<keyword evidence="2" id="KW-0378">Hydrolase</keyword>
<comment type="caution">
    <text evidence="5">The sequence shown here is derived from an EMBL/GenBank/DDBJ whole genome shotgun (WGS) entry which is preliminary data.</text>
</comment>